<feature type="coiled-coil region" evidence="1">
    <location>
        <begin position="62"/>
        <end position="114"/>
    </location>
</feature>
<reference evidence="3" key="1">
    <citation type="submission" date="2021-11" db="EMBL/GenBank/DDBJ databases">
        <title>Purpureocillium_takamizusanense_genome.</title>
        <authorList>
            <person name="Nguyen N.-H."/>
        </authorList>
    </citation>
    <scope>NUCLEOTIDE SEQUENCE</scope>
    <source>
        <strain evidence="3">PT3</strain>
    </source>
</reference>
<feature type="compositionally biased region" description="Basic and acidic residues" evidence="2">
    <location>
        <begin position="155"/>
        <end position="169"/>
    </location>
</feature>
<keyword evidence="1" id="KW-0175">Coiled coil</keyword>
<protein>
    <submittedName>
        <fullName evidence="3">Uncharacterized protein</fullName>
    </submittedName>
</protein>
<name>A0A9Q8VBA3_9HYPO</name>
<dbReference type="RefSeq" id="XP_047842954.1">
    <property type="nucleotide sequence ID" value="XM_047986970.1"/>
</dbReference>
<feature type="region of interest" description="Disordered" evidence="2">
    <location>
        <begin position="138"/>
        <end position="191"/>
    </location>
</feature>
<dbReference type="KEGG" id="ptkz:JDV02_005655"/>
<evidence type="ECO:0000313" key="3">
    <source>
        <dbReference type="EMBL" id="UNI19473.1"/>
    </source>
</evidence>
<organism evidence="3 4">
    <name type="scientific">Purpureocillium takamizusanense</name>
    <dbReference type="NCBI Taxonomy" id="2060973"/>
    <lineage>
        <taxon>Eukaryota</taxon>
        <taxon>Fungi</taxon>
        <taxon>Dikarya</taxon>
        <taxon>Ascomycota</taxon>
        <taxon>Pezizomycotina</taxon>
        <taxon>Sordariomycetes</taxon>
        <taxon>Hypocreomycetidae</taxon>
        <taxon>Hypocreales</taxon>
        <taxon>Ophiocordycipitaceae</taxon>
        <taxon>Purpureocillium</taxon>
    </lineage>
</organism>
<feature type="compositionally biased region" description="Polar residues" evidence="2">
    <location>
        <begin position="219"/>
        <end position="236"/>
    </location>
</feature>
<proteinExistence type="predicted"/>
<dbReference type="OrthoDB" id="9994905at2759"/>
<dbReference type="EMBL" id="CP086358">
    <property type="protein sequence ID" value="UNI19473.1"/>
    <property type="molecule type" value="Genomic_DNA"/>
</dbReference>
<accession>A0A9Q8VBA3</accession>
<feature type="region of interest" description="Disordered" evidence="2">
    <location>
        <begin position="1"/>
        <end position="55"/>
    </location>
</feature>
<feature type="region of interest" description="Disordered" evidence="2">
    <location>
        <begin position="207"/>
        <end position="237"/>
    </location>
</feature>
<evidence type="ECO:0000256" key="1">
    <source>
        <dbReference type="SAM" id="Coils"/>
    </source>
</evidence>
<evidence type="ECO:0000256" key="2">
    <source>
        <dbReference type="SAM" id="MobiDB-lite"/>
    </source>
</evidence>
<dbReference type="AlphaFoldDB" id="A0A9Q8VBA3"/>
<evidence type="ECO:0000313" key="4">
    <source>
        <dbReference type="Proteomes" id="UP000829364"/>
    </source>
</evidence>
<dbReference type="GeneID" id="72067604"/>
<gene>
    <name evidence="3" type="ORF">JDV02_005655</name>
</gene>
<dbReference type="Proteomes" id="UP000829364">
    <property type="component" value="Chromosome 5"/>
</dbReference>
<feature type="compositionally biased region" description="Pro residues" evidence="2">
    <location>
        <begin position="1"/>
        <end position="10"/>
    </location>
</feature>
<keyword evidence="4" id="KW-1185">Reference proteome</keyword>
<sequence length="274" mass="29628">MTPYREPPPIAHHLNRPRPQATPSPVPRDSDKVGVSIPTDAVDSPRCRSSPTVLHSQIRHLQRQLSARVDESTQLRRQLEAQQNAEVGTLSEQLRVATRDVSMWKERAESAEKRVKVFEKFTVKLRDIRDTLFAERRTEGARGARGQPGPVTDDAADKLKTSVDGRDPDATVMAERSGSRGARASEDSGDAADVGVVSARIRKCLHGPSPGAVHDGTVDDSTPAQSVVTRDGTWSPQGRCEAGVEGAAAQMLLLAEELLDMVDGGRVQGDGIGY</sequence>